<dbReference type="EMBL" id="BSSA01000035">
    <property type="protein sequence ID" value="GLW74438.1"/>
    <property type="molecule type" value="Genomic_DNA"/>
</dbReference>
<dbReference type="AlphaFoldDB" id="A0A9W6QGJ5"/>
<dbReference type="Pfam" id="PF21036">
    <property type="entry name" value="EryCIII-like_N"/>
    <property type="match status" value="1"/>
</dbReference>
<evidence type="ECO:0000259" key="5">
    <source>
        <dbReference type="Pfam" id="PF21036"/>
    </source>
</evidence>
<organism evidence="6 7">
    <name type="scientific">Kitasatospora phosalacinea</name>
    <dbReference type="NCBI Taxonomy" id="2065"/>
    <lineage>
        <taxon>Bacteria</taxon>
        <taxon>Bacillati</taxon>
        <taxon>Actinomycetota</taxon>
        <taxon>Actinomycetes</taxon>
        <taxon>Kitasatosporales</taxon>
        <taxon>Streptomycetaceae</taxon>
        <taxon>Kitasatospora</taxon>
    </lineage>
</organism>
<keyword evidence="2" id="KW-0328">Glycosyltransferase</keyword>
<dbReference type="Pfam" id="PF06722">
    <property type="entry name" value="EryCIII-like_C"/>
    <property type="match status" value="1"/>
</dbReference>
<sequence length="396" mass="42250">MRVLVVTSPWPTHYFVMQPLAGAFRAAGHEVLIAAQASMSDLVTRSGLPMVAIDGDVDLVGIRRRTLSRELQAREKPAQAAGGEGNEVFDSWREATLSNLDSVVEFASAWLPDLIVADTMSPAGLVAARVLGIPGIRHLWGWDFLGSVEGEKLLSALPGFYEPYERYGLKVTGDPATRTVDPCPPSLQPPGSPTRISMQYVPYNGPGSVPSGLPPRAEGRPRICLTWGRSITRIIGDKAFLLPQIIRAVDGIDADFVVAIDPADRDGLGELPPNVVALDAPPLHLLLDTCDAIVHQGGSGTVYNAIRYGLPQLAITHMADQDNISAALEKSGAGIHLRSEEATAEAIRRAVARLVDDSGIAHAAARLRAEMLSQPAPAQVVAELEQLAASASRPRD</sequence>
<protein>
    <submittedName>
        <fullName evidence="6">Glycosyl transferase</fullName>
    </submittedName>
</protein>
<evidence type="ECO:0000313" key="7">
    <source>
        <dbReference type="Proteomes" id="UP001165041"/>
    </source>
</evidence>
<dbReference type="SUPFAM" id="SSF53756">
    <property type="entry name" value="UDP-Glycosyltransferase/glycogen phosphorylase"/>
    <property type="match status" value="1"/>
</dbReference>
<evidence type="ECO:0000259" key="4">
    <source>
        <dbReference type="Pfam" id="PF06722"/>
    </source>
</evidence>
<dbReference type="GO" id="GO:0016758">
    <property type="term" value="F:hexosyltransferase activity"/>
    <property type="evidence" value="ECO:0007669"/>
    <property type="project" value="UniProtKB-ARBA"/>
</dbReference>
<dbReference type="GO" id="GO:0017000">
    <property type="term" value="P:antibiotic biosynthetic process"/>
    <property type="evidence" value="ECO:0007669"/>
    <property type="project" value="UniProtKB-ARBA"/>
</dbReference>
<accession>A0A9W6QGJ5</accession>
<name>A0A9W6QGJ5_9ACTN</name>
<dbReference type="PANTHER" id="PTHR48050">
    <property type="entry name" value="STEROL 3-BETA-GLUCOSYLTRANSFERASE"/>
    <property type="match status" value="1"/>
</dbReference>
<proteinExistence type="inferred from homology"/>
<dbReference type="GO" id="GO:0008194">
    <property type="term" value="F:UDP-glycosyltransferase activity"/>
    <property type="evidence" value="ECO:0007669"/>
    <property type="project" value="InterPro"/>
</dbReference>
<comment type="similarity">
    <text evidence="1">Belongs to the glycosyltransferase 28 family.</text>
</comment>
<evidence type="ECO:0000256" key="1">
    <source>
        <dbReference type="ARBA" id="ARBA00006962"/>
    </source>
</evidence>
<reference evidence="6" key="1">
    <citation type="submission" date="2023-02" db="EMBL/GenBank/DDBJ databases">
        <title>Kitasatospora phosalacinea NBRC 14627.</title>
        <authorList>
            <person name="Ichikawa N."/>
            <person name="Sato H."/>
            <person name="Tonouchi N."/>
        </authorList>
    </citation>
    <scope>NUCLEOTIDE SEQUENCE</scope>
    <source>
        <strain evidence="6">NBRC 14627</strain>
    </source>
</reference>
<dbReference type="InterPro" id="IPR002213">
    <property type="entry name" value="UDP_glucos_trans"/>
</dbReference>
<evidence type="ECO:0000256" key="2">
    <source>
        <dbReference type="ARBA" id="ARBA00022676"/>
    </source>
</evidence>
<keyword evidence="3 6" id="KW-0808">Transferase</keyword>
<dbReference type="InterPro" id="IPR010610">
    <property type="entry name" value="EryCIII-like_C"/>
</dbReference>
<dbReference type="Proteomes" id="UP001165041">
    <property type="component" value="Unassembled WGS sequence"/>
</dbReference>
<dbReference type="FunFam" id="3.40.50.2000:FF:000072">
    <property type="entry name" value="Glycosyl transferase"/>
    <property type="match status" value="1"/>
</dbReference>
<dbReference type="RefSeq" id="WP_285740032.1">
    <property type="nucleotide sequence ID" value="NZ_BSSA01000035.1"/>
</dbReference>
<feature type="domain" description="Erythromycin biosynthesis protein CIII-like N-terminal" evidence="5">
    <location>
        <begin position="23"/>
        <end position="228"/>
    </location>
</feature>
<feature type="domain" description="Erythromycin biosynthesis protein CIII-like C-terminal" evidence="4">
    <location>
        <begin position="246"/>
        <end position="387"/>
    </location>
</feature>
<dbReference type="CDD" id="cd03784">
    <property type="entry name" value="GT1_Gtf-like"/>
    <property type="match status" value="1"/>
</dbReference>
<comment type="caution">
    <text evidence="6">The sequence shown here is derived from an EMBL/GenBank/DDBJ whole genome shotgun (WGS) entry which is preliminary data.</text>
</comment>
<dbReference type="PANTHER" id="PTHR48050:SF13">
    <property type="entry name" value="STEROL 3-BETA-GLUCOSYLTRANSFERASE UGT80A2"/>
    <property type="match status" value="1"/>
</dbReference>
<gene>
    <name evidence="6" type="ORF">Kpho02_67360</name>
</gene>
<evidence type="ECO:0000256" key="3">
    <source>
        <dbReference type="ARBA" id="ARBA00022679"/>
    </source>
</evidence>
<evidence type="ECO:0000313" key="6">
    <source>
        <dbReference type="EMBL" id="GLW74438.1"/>
    </source>
</evidence>
<dbReference type="InterPro" id="IPR050426">
    <property type="entry name" value="Glycosyltransferase_28"/>
</dbReference>
<dbReference type="InterPro" id="IPR048284">
    <property type="entry name" value="EryCIII-like_N"/>
</dbReference>
<dbReference type="Gene3D" id="3.40.50.2000">
    <property type="entry name" value="Glycogen Phosphorylase B"/>
    <property type="match status" value="2"/>
</dbReference>